<evidence type="ECO:0000313" key="4">
    <source>
        <dbReference type="EMBL" id="KAJ8320467.1"/>
    </source>
</evidence>
<dbReference type="Proteomes" id="UP001217089">
    <property type="component" value="Unassembled WGS sequence"/>
</dbReference>
<dbReference type="Pfam" id="PF04389">
    <property type="entry name" value="Peptidase_M28"/>
    <property type="match status" value="1"/>
</dbReference>
<dbReference type="SUPFAM" id="SSF47672">
    <property type="entry name" value="Transferrin receptor-like dimerisation domain"/>
    <property type="match status" value="2"/>
</dbReference>
<comment type="caution">
    <text evidence="4">The sequence shown here is derived from an EMBL/GenBank/DDBJ whole genome shotgun (WGS) entry which is preliminary data.</text>
</comment>
<sequence length="619" mass="70201">MISMVLFFFHLSGFICYQVKHAEGRGAAGVILYSDPADFANNQSYVYPQTWWLPGWAVHSSHVRYTLVGDPQTPGYAAIEMFGTRKPCVSSTSSQTIEMVITAKSFISQPRLAILLKSQINDIFQSKNLDGQIAPNDWFGGLNITYKTGPGHLDGSIVELSVKNIKERRNISNTIAVINGKYEKDRYIIIGAHVDSWTQGAVDAGTGYAVLWELARTFNQSQTQCQIFQNTSHGWRPRRTLIFALWDGNSYGHIGSYEWVQEFEKELGPGNYSFSAEASPMLHDIIKSAAKTVTCTDPDYHDESVYDMWTKKFPSSDDPTQPNIFLLSSYRIHPPRGDSDHSPFIFHLGIPLYSNMSTYPAFSTLEDTYKYVNVYIDPKLKLHMAVTQITSDVILRLADSALLPIDICDFSKIFNEGKKYLSQYQSVFKAANINLFSDNLNFWTQEFIIAAKNFHDKYQELYKDGISEEEACEYNDKIMKVLQTFVISKGLPDNPQYRKDLGTFVIPNESPDNPQCRNLLVAPHPENINTQQVYPGIAATLDEGLHNQNWSPLKEQVSYIIMALRQAYIETLFDGFMFWMICVYFDEDCPVSVRDDTRMTTGDVVYMVVFTNSGGVTDI</sequence>
<dbReference type="Gene3D" id="1.20.930.40">
    <property type="entry name" value="Transferrin receptor-like, dimerisation domain"/>
    <property type="match status" value="2"/>
</dbReference>
<reference evidence="4 5" key="1">
    <citation type="submission" date="2022-12" db="EMBL/GenBank/DDBJ databases">
        <title>Chromosome-level genome of Tegillarca granosa.</title>
        <authorList>
            <person name="Kim J."/>
        </authorList>
    </citation>
    <scope>NUCLEOTIDE SEQUENCE [LARGE SCALE GENOMIC DNA]</scope>
    <source>
        <strain evidence="4">Teg-2019</strain>
        <tissue evidence="4">Adductor muscle</tissue>
    </source>
</reference>
<protein>
    <recommendedName>
        <fullName evidence="3">Peptidase M28 domain-containing protein</fullName>
    </recommendedName>
</protein>
<dbReference type="SUPFAM" id="SSF52025">
    <property type="entry name" value="PA domain"/>
    <property type="match status" value="1"/>
</dbReference>
<dbReference type="InterPro" id="IPR007484">
    <property type="entry name" value="Peptidase_M28"/>
</dbReference>
<feature type="chain" id="PRO_5046733468" description="Peptidase M28 domain-containing protein" evidence="2">
    <location>
        <begin position="17"/>
        <end position="619"/>
    </location>
</feature>
<dbReference type="InterPro" id="IPR039373">
    <property type="entry name" value="Peptidase_M28B"/>
</dbReference>
<feature type="domain" description="Peptidase M28" evidence="3">
    <location>
        <begin position="173"/>
        <end position="358"/>
    </location>
</feature>
<evidence type="ECO:0000259" key="3">
    <source>
        <dbReference type="Pfam" id="PF04389"/>
    </source>
</evidence>
<organism evidence="4 5">
    <name type="scientific">Tegillarca granosa</name>
    <name type="common">Malaysian cockle</name>
    <name type="synonym">Anadara granosa</name>
    <dbReference type="NCBI Taxonomy" id="220873"/>
    <lineage>
        <taxon>Eukaryota</taxon>
        <taxon>Metazoa</taxon>
        <taxon>Spiralia</taxon>
        <taxon>Lophotrochozoa</taxon>
        <taxon>Mollusca</taxon>
        <taxon>Bivalvia</taxon>
        <taxon>Autobranchia</taxon>
        <taxon>Pteriomorphia</taxon>
        <taxon>Arcoida</taxon>
        <taxon>Arcoidea</taxon>
        <taxon>Arcidae</taxon>
        <taxon>Tegillarca</taxon>
    </lineage>
</organism>
<name>A0ABQ9FT85_TEGGR</name>
<dbReference type="InterPro" id="IPR036757">
    <property type="entry name" value="TFR-like_dimer_dom_sf"/>
</dbReference>
<feature type="signal peptide" evidence="2">
    <location>
        <begin position="1"/>
        <end position="16"/>
    </location>
</feature>
<dbReference type="SUPFAM" id="SSF53187">
    <property type="entry name" value="Zn-dependent exopeptidases"/>
    <property type="match status" value="1"/>
</dbReference>
<dbReference type="PANTHER" id="PTHR10404:SF77">
    <property type="entry name" value="GLUTAMATE CARBOXYPEPTIDASE 2 HOMOLOG"/>
    <property type="match status" value="1"/>
</dbReference>
<evidence type="ECO:0000256" key="1">
    <source>
        <dbReference type="ARBA" id="ARBA00005634"/>
    </source>
</evidence>
<dbReference type="InterPro" id="IPR046450">
    <property type="entry name" value="PA_dom_sf"/>
</dbReference>
<dbReference type="PANTHER" id="PTHR10404">
    <property type="entry name" value="N-ACETYLATED-ALPHA-LINKED ACIDIC DIPEPTIDASE"/>
    <property type="match status" value="1"/>
</dbReference>
<evidence type="ECO:0000256" key="2">
    <source>
        <dbReference type="SAM" id="SignalP"/>
    </source>
</evidence>
<dbReference type="Gene3D" id="3.50.30.30">
    <property type="match status" value="1"/>
</dbReference>
<keyword evidence="2" id="KW-0732">Signal</keyword>
<dbReference type="Gene3D" id="3.40.630.10">
    <property type="entry name" value="Zn peptidases"/>
    <property type="match status" value="1"/>
</dbReference>
<comment type="similarity">
    <text evidence="1">Belongs to the peptidase M28 family. M28B subfamily.</text>
</comment>
<dbReference type="EMBL" id="JARBDR010000141">
    <property type="protein sequence ID" value="KAJ8320467.1"/>
    <property type="molecule type" value="Genomic_DNA"/>
</dbReference>
<accession>A0ABQ9FT85</accession>
<proteinExistence type="inferred from homology"/>
<gene>
    <name evidence="4" type="ORF">KUTeg_002054</name>
</gene>
<evidence type="ECO:0000313" key="5">
    <source>
        <dbReference type="Proteomes" id="UP001217089"/>
    </source>
</evidence>
<keyword evidence="5" id="KW-1185">Reference proteome</keyword>